<dbReference type="EMBL" id="JANJYI010000002">
    <property type="protein sequence ID" value="KAK2660154.1"/>
    <property type="molecule type" value="Genomic_DNA"/>
</dbReference>
<evidence type="ECO:0000256" key="1">
    <source>
        <dbReference type="RuleBase" id="RU367018"/>
    </source>
</evidence>
<organism evidence="3 4">
    <name type="scientific">Dipteronia dyeriana</name>
    <dbReference type="NCBI Taxonomy" id="168575"/>
    <lineage>
        <taxon>Eukaryota</taxon>
        <taxon>Viridiplantae</taxon>
        <taxon>Streptophyta</taxon>
        <taxon>Embryophyta</taxon>
        <taxon>Tracheophyta</taxon>
        <taxon>Spermatophyta</taxon>
        <taxon>Magnoliopsida</taxon>
        <taxon>eudicotyledons</taxon>
        <taxon>Gunneridae</taxon>
        <taxon>Pentapetalae</taxon>
        <taxon>rosids</taxon>
        <taxon>malvids</taxon>
        <taxon>Sapindales</taxon>
        <taxon>Sapindaceae</taxon>
        <taxon>Hippocastanoideae</taxon>
        <taxon>Acereae</taxon>
        <taxon>Dipteronia</taxon>
    </lineage>
</organism>
<dbReference type="PANTHER" id="PTHR31669:SF302">
    <property type="entry name" value="PROTEIN FAR1-RELATED SEQUENCE"/>
    <property type="match status" value="1"/>
</dbReference>
<gene>
    <name evidence="3" type="ORF">Ddye_006687</name>
</gene>
<dbReference type="GO" id="GO:0005634">
    <property type="term" value="C:nucleus"/>
    <property type="evidence" value="ECO:0007669"/>
    <property type="project" value="UniProtKB-SubCell"/>
</dbReference>
<protein>
    <recommendedName>
        <fullName evidence="1">Protein FAR1-RELATED SEQUENCE</fullName>
    </recommendedName>
</protein>
<dbReference type="PANTHER" id="PTHR31669">
    <property type="entry name" value="PROTEIN FAR1-RELATED SEQUENCE 10-RELATED"/>
    <property type="match status" value="1"/>
</dbReference>
<keyword evidence="1" id="KW-0539">Nucleus</keyword>
<keyword evidence="1" id="KW-0863">Zinc-finger</keyword>
<dbReference type="Pfam" id="PF10551">
    <property type="entry name" value="MULE"/>
    <property type="match status" value="1"/>
</dbReference>
<feature type="domain" description="MULE transposase" evidence="2">
    <location>
        <begin position="2"/>
        <end position="47"/>
    </location>
</feature>
<dbReference type="Proteomes" id="UP001280121">
    <property type="component" value="Unassembled WGS sequence"/>
</dbReference>
<reference evidence="3" key="1">
    <citation type="journal article" date="2023" name="Plant J.">
        <title>Genome sequences and population genomics provide insights into the demographic history, inbreeding, and mutation load of two 'living fossil' tree species of Dipteronia.</title>
        <authorList>
            <person name="Feng Y."/>
            <person name="Comes H.P."/>
            <person name="Chen J."/>
            <person name="Zhu S."/>
            <person name="Lu R."/>
            <person name="Zhang X."/>
            <person name="Li P."/>
            <person name="Qiu J."/>
            <person name="Olsen K.M."/>
            <person name="Qiu Y."/>
        </authorList>
    </citation>
    <scope>NUCLEOTIDE SEQUENCE</scope>
    <source>
        <strain evidence="3">KIB01</strain>
    </source>
</reference>
<comment type="function">
    <text evidence="1">Putative transcription activator involved in regulating light control of development.</text>
</comment>
<keyword evidence="4" id="KW-1185">Reference proteome</keyword>
<keyword evidence="1" id="KW-0479">Metal-binding</keyword>
<evidence type="ECO:0000259" key="2">
    <source>
        <dbReference type="Pfam" id="PF10551"/>
    </source>
</evidence>
<comment type="caution">
    <text evidence="3">The sequence shown here is derived from an EMBL/GenBank/DDBJ whole genome shotgun (WGS) entry which is preliminary data.</text>
</comment>
<evidence type="ECO:0000313" key="3">
    <source>
        <dbReference type="EMBL" id="KAK2660154.1"/>
    </source>
</evidence>
<evidence type="ECO:0000313" key="4">
    <source>
        <dbReference type="Proteomes" id="UP001280121"/>
    </source>
</evidence>
<dbReference type="InterPro" id="IPR031052">
    <property type="entry name" value="FHY3/FAR1"/>
</dbReference>
<name>A0AAD9XIP1_9ROSI</name>
<accession>A0AAD9XIP1</accession>
<keyword evidence="1" id="KW-0862">Zinc</keyword>
<dbReference type="InterPro" id="IPR018289">
    <property type="entry name" value="MULE_transposase_dom"/>
</dbReference>
<dbReference type="GO" id="GO:0006355">
    <property type="term" value="P:regulation of DNA-templated transcription"/>
    <property type="evidence" value="ECO:0007669"/>
    <property type="project" value="UniProtKB-UniRule"/>
</dbReference>
<dbReference type="GO" id="GO:0008270">
    <property type="term" value="F:zinc ion binding"/>
    <property type="evidence" value="ECO:0007669"/>
    <property type="project" value="UniProtKB-UniRule"/>
</dbReference>
<sequence length="169" mass="19093">MKTSDSFVWLLEQFKKNMPDGPPKMIITDQDPAMTKAISQALPDTFHSKEEFDSTWMTIIGKIVRQRHEELIVDHADINEKPVLKMPNLIEKQMAETYTHASKTLEDILNNAILDIKSTLSSGGSGGVFQRNNAVPHVYNEPFAVKARGCGKRLKRGKEKAKNKVNDRD</sequence>
<dbReference type="AlphaFoldDB" id="A0AAD9XIP1"/>
<comment type="similarity">
    <text evidence="1">Belongs to the FHY3/FAR1 family.</text>
</comment>
<proteinExistence type="inferred from homology"/>
<comment type="subcellular location">
    <subcellularLocation>
        <location evidence="1">Nucleus</location>
    </subcellularLocation>
</comment>